<keyword evidence="1" id="KW-0233">DNA recombination</keyword>
<dbReference type="InterPro" id="IPR013762">
    <property type="entry name" value="Integrase-like_cat_sf"/>
</dbReference>
<comment type="caution">
    <text evidence="2">The sequence shown here is derived from an EMBL/GenBank/DDBJ whole genome shotgun (WGS) entry which is preliminary data.</text>
</comment>
<reference evidence="2 3" key="1">
    <citation type="submission" date="2020-10" db="EMBL/GenBank/DDBJ databases">
        <title>Connecting structure to function with the recovery of over 1000 high-quality activated sludge metagenome-assembled genomes encoding full-length rRNA genes using long-read sequencing.</title>
        <authorList>
            <person name="Singleton C.M."/>
            <person name="Petriglieri F."/>
            <person name="Kristensen J.M."/>
            <person name="Kirkegaard R.H."/>
            <person name="Michaelsen T.Y."/>
            <person name="Andersen M.H."/>
            <person name="Karst S.M."/>
            <person name="Dueholm M.S."/>
            <person name="Nielsen P.H."/>
            <person name="Albertsen M."/>
        </authorList>
    </citation>
    <scope>NUCLEOTIDE SEQUENCE [LARGE SCALE GENOMIC DNA]</scope>
    <source>
        <strain evidence="2">AalE_18-Q3-R2-46_BAT3C.188</strain>
    </source>
</reference>
<dbReference type="EMBL" id="JADIXZ010000005">
    <property type="protein sequence ID" value="MBK6301650.1"/>
    <property type="molecule type" value="Genomic_DNA"/>
</dbReference>
<dbReference type="GO" id="GO:0003677">
    <property type="term" value="F:DNA binding"/>
    <property type="evidence" value="ECO:0007669"/>
    <property type="project" value="InterPro"/>
</dbReference>
<name>A0A934X7B2_9MICO</name>
<evidence type="ECO:0000313" key="2">
    <source>
        <dbReference type="EMBL" id="MBK6301650.1"/>
    </source>
</evidence>
<dbReference type="GO" id="GO:0015074">
    <property type="term" value="P:DNA integration"/>
    <property type="evidence" value="ECO:0007669"/>
    <property type="project" value="InterPro"/>
</dbReference>
<proteinExistence type="predicted"/>
<evidence type="ECO:0000313" key="3">
    <source>
        <dbReference type="Proteomes" id="UP000718281"/>
    </source>
</evidence>
<organism evidence="2 3">
    <name type="scientific">Candidatus Phosphoribacter hodrii</name>
    <dbReference type="NCBI Taxonomy" id="2953743"/>
    <lineage>
        <taxon>Bacteria</taxon>
        <taxon>Bacillati</taxon>
        <taxon>Actinomycetota</taxon>
        <taxon>Actinomycetes</taxon>
        <taxon>Micrococcales</taxon>
        <taxon>Dermatophilaceae</taxon>
        <taxon>Candidatus Phosphoribacter</taxon>
    </lineage>
</organism>
<dbReference type="Gene3D" id="1.10.443.10">
    <property type="entry name" value="Intergrase catalytic core"/>
    <property type="match status" value="1"/>
</dbReference>
<evidence type="ECO:0000256" key="1">
    <source>
        <dbReference type="ARBA" id="ARBA00023172"/>
    </source>
</evidence>
<dbReference type="InterPro" id="IPR011010">
    <property type="entry name" value="DNA_brk_join_enz"/>
</dbReference>
<dbReference type="SUPFAM" id="SSF56349">
    <property type="entry name" value="DNA breaking-rejoining enzymes"/>
    <property type="match status" value="1"/>
</dbReference>
<protein>
    <recommendedName>
        <fullName evidence="4">Recombinase XerD</fullName>
    </recommendedName>
</protein>
<evidence type="ECO:0008006" key="4">
    <source>
        <dbReference type="Google" id="ProtNLM"/>
    </source>
</evidence>
<dbReference type="Proteomes" id="UP000718281">
    <property type="component" value="Unassembled WGS sequence"/>
</dbReference>
<gene>
    <name evidence="2" type="ORF">IPF40_11610</name>
</gene>
<dbReference type="GO" id="GO:0006310">
    <property type="term" value="P:DNA recombination"/>
    <property type="evidence" value="ECO:0007669"/>
    <property type="project" value="UniProtKB-KW"/>
</dbReference>
<dbReference type="AlphaFoldDB" id="A0A934X7B2"/>
<accession>A0A934X7B2</accession>
<sequence length="477" mass="53485">MWSVLRRWPDGLICSGCYARACETYGVCDGCSTDRLLPGRGSQGQRWCTDCAGGMGDFTCIRCGQEGWNHYKSVCGRCVLIDRLAAALDDGTGQICPQLVPLADWLAAMSRPRSGILWLTKTHVQPILTAIAHHRVPLTHEGVATLTPWRSVIHVRDLLVACGILPPVDRFLFLFEQWLPIWLDTITDSEHRQLLHLHATWHVLRQLRHTAASGPIGHYRHQSARHNLRVAAAFLDHLAEDHVTLATCTQGQLDDWHAHHTHAEAASLRPLLRWAITGHHMPRLRWAAVPERQGTPISHRQWLELIRRVHDDDGLDLTERVLSLLILLYAQSLDRISRLTIDDVITNGQGVSIRLGTPPSPVPPPFDRIVTSYLAARPSLITATNPGSRWLFPGRSAGQPLHPTSMRRRLHRLGIPNLAGRRRALRDLVLQAPPSVVARMLGYSNPRTENLAIDAGTTWRHYAPGDHNRTRQPTITP</sequence>